<feature type="region of interest" description="Disordered" evidence="1">
    <location>
        <begin position="1"/>
        <end position="51"/>
    </location>
</feature>
<feature type="compositionally biased region" description="Polar residues" evidence="1">
    <location>
        <begin position="34"/>
        <end position="51"/>
    </location>
</feature>
<feature type="compositionally biased region" description="Polar residues" evidence="1">
    <location>
        <begin position="1"/>
        <end position="23"/>
    </location>
</feature>
<evidence type="ECO:0000256" key="2">
    <source>
        <dbReference type="SAM" id="Phobius"/>
    </source>
</evidence>
<evidence type="ECO:0000313" key="3">
    <source>
        <dbReference type="Proteomes" id="UP000095283"/>
    </source>
</evidence>
<protein>
    <submittedName>
        <fullName evidence="4">Uncharacterized protein</fullName>
    </submittedName>
</protein>
<sequence>MEIQATTLSEPVSTGNLYSNPNLEQECEDCEDTNIPSPTVTTNDEAHSSGTTRIQRSCILYLITTLLLTALIKQTSAVIVDPNKSSLEYTTKGF</sequence>
<dbReference type="Proteomes" id="UP000095283">
    <property type="component" value="Unplaced"/>
</dbReference>
<keyword evidence="2" id="KW-0812">Transmembrane</keyword>
<reference evidence="4" key="1">
    <citation type="submission" date="2016-11" db="UniProtKB">
        <authorList>
            <consortium name="WormBaseParasite"/>
        </authorList>
    </citation>
    <scope>IDENTIFICATION</scope>
</reference>
<keyword evidence="2" id="KW-0472">Membrane</keyword>
<evidence type="ECO:0000256" key="1">
    <source>
        <dbReference type="SAM" id="MobiDB-lite"/>
    </source>
</evidence>
<name>A0A1I7X2Y3_HETBA</name>
<organism evidence="3 4">
    <name type="scientific">Heterorhabditis bacteriophora</name>
    <name type="common">Entomopathogenic nematode worm</name>
    <dbReference type="NCBI Taxonomy" id="37862"/>
    <lineage>
        <taxon>Eukaryota</taxon>
        <taxon>Metazoa</taxon>
        <taxon>Ecdysozoa</taxon>
        <taxon>Nematoda</taxon>
        <taxon>Chromadorea</taxon>
        <taxon>Rhabditida</taxon>
        <taxon>Rhabditina</taxon>
        <taxon>Rhabditomorpha</taxon>
        <taxon>Strongyloidea</taxon>
        <taxon>Heterorhabditidae</taxon>
        <taxon>Heterorhabditis</taxon>
    </lineage>
</organism>
<feature type="transmembrane region" description="Helical" evidence="2">
    <location>
        <begin position="58"/>
        <end position="80"/>
    </location>
</feature>
<evidence type="ECO:0000313" key="4">
    <source>
        <dbReference type="WBParaSite" id="Hba_11744"/>
    </source>
</evidence>
<dbReference type="WBParaSite" id="Hba_11744">
    <property type="protein sequence ID" value="Hba_11744"/>
    <property type="gene ID" value="Hba_11744"/>
</dbReference>
<accession>A0A1I7X2Y3</accession>
<keyword evidence="2" id="KW-1133">Transmembrane helix</keyword>
<keyword evidence="3" id="KW-1185">Reference proteome</keyword>
<proteinExistence type="predicted"/>
<dbReference type="AlphaFoldDB" id="A0A1I7X2Y3"/>